<keyword evidence="1" id="KW-0812">Transmembrane</keyword>
<keyword evidence="4" id="KW-1185">Reference proteome</keyword>
<accession>A0A7W6EGT8</accession>
<dbReference type="InterPro" id="IPR043128">
    <property type="entry name" value="Rev_trsase/Diguanyl_cyclase"/>
</dbReference>
<dbReference type="SUPFAM" id="SSF55073">
    <property type="entry name" value="Nucleotide cyclase"/>
    <property type="match status" value="1"/>
</dbReference>
<dbReference type="EMBL" id="JACIEK010000003">
    <property type="protein sequence ID" value="MBB3998098.1"/>
    <property type="molecule type" value="Genomic_DNA"/>
</dbReference>
<dbReference type="Proteomes" id="UP000542776">
    <property type="component" value="Unassembled WGS sequence"/>
</dbReference>
<name>A0A7W6EGT8_9HYPH</name>
<evidence type="ECO:0000259" key="2">
    <source>
        <dbReference type="PROSITE" id="PS50887"/>
    </source>
</evidence>
<dbReference type="AlphaFoldDB" id="A0A7W6EGT8"/>
<feature type="transmembrane region" description="Helical" evidence="1">
    <location>
        <begin position="92"/>
        <end position="112"/>
    </location>
</feature>
<dbReference type="SMART" id="SM00267">
    <property type="entry name" value="GGDEF"/>
    <property type="match status" value="1"/>
</dbReference>
<dbReference type="NCBIfam" id="TIGR00254">
    <property type="entry name" value="GGDEF"/>
    <property type="match status" value="1"/>
</dbReference>
<dbReference type="CDD" id="cd01949">
    <property type="entry name" value="GGDEF"/>
    <property type="match status" value="1"/>
</dbReference>
<proteinExistence type="predicted"/>
<keyword evidence="1" id="KW-0472">Membrane</keyword>
<organism evidence="3 4">
    <name type="scientific">Aureimonas pseudogalii</name>
    <dbReference type="NCBI Taxonomy" id="1744844"/>
    <lineage>
        <taxon>Bacteria</taxon>
        <taxon>Pseudomonadati</taxon>
        <taxon>Pseudomonadota</taxon>
        <taxon>Alphaproteobacteria</taxon>
        <taxon>Hyphomicrobiales</taxon>
        <taxon>Aurantimonadaceae</taxon>
        <taxon>Aureimonas</taxon>
    </lineage>
</organism>
<gene>
    <name evidence="3" type="ORF">GGR04_001936</name>
</gene>
<evidence type="ECO:0000313" key="3">
    <source>
        <dbReference type="EMBL" id="MBB3998098.1"/>
    </source>
</evidence>
<protein>
    <submittedName>
        <fullName evidence="3">Diguanylate cyclase (GGDEF)-like protein</fullName>
    </submittedName>
</protein>
<dbReference type="PANTHER" id="PTHR46663:SF2">
    <property type="entry name" value="GGDEF DOMAIN-CONTAINING PROTEIN"/>
    <property type="match status" value="1"/>
</dbReference>
<dbReference type="InterPro" id="IPR029787">
    <property type="entry name" value="Nucleotide_cyclase"/>
</dbReference>
<reference evidence="3 4" key="1">
    <citation type="submission" date="2020-08" db="EMBL/GenBank/DDBJ databases">
        <title>Genomic Encyclopedia of Type Strains, Phase IV (KMG-IV): sequencing the most valuable type-strain genomes for metagenomic binning, comparative biology and taxonomic classification.</title>
        <authorList>
            <person name="Goeker M."/>
        </authorList>
    </citation>
    <scope>NUCLEOTIDE SEQUENCE [LARGE SCALE GENOMIC DNA]</scope>
    <source>
        <strain evidence="3 4">DSM 102238</strain>
    </source>
</reference>
<dbReference type="InterPro" id="IPR000160">
    <property type="entry name" value="GGDEF_dom"/>
</dbReference>
<feature type="domain" description="GGDEF" evidence="2">
    <location>
        <begin position="166"/>
        <end position="297"/>
    </location>
</feature>
<dbReference type="Pfam" id="PF00990">
    <property type="entry name" value="GGDEF"/>
    <property type="match status" value="1"/>
</dbReference>
<keyword evidence="1" id="KW-1133">Transmembrane helix</keyword>
<dbReference type="PANTHER" id="PTHR46663">
    <property type="entry name" value="DIGUANYLATE CYCLASE DGCT-RELATED"/>
    <property type="match status" value="1"/>
</dbReference>
<dbReference type="Gene3D" id="3.30.70.270">
    <property type="match status" value="1"/>
</dbReference>
<comment type="caution">
    <text evidence="3">The sequence shown here is derived from an EMBL/GenBank/DDBJ whole genome shotgun (WGS) entry which is preliminary data.</text>
</comment>
<dbReference type="InterPro" id="IPR052163">
    <property type="entry name" value="DGC-Regulatory_Protein"/>
</dbReference>
<evidence type="ECO:0000313" key="4">
    <source>
        <dbReference type="Proteomes" id="UP000542776"/>
    </source>
</evidence>
<sequence>MFVAAAAISPGGDETVKPDDLTTSVLVFGDWLSPGELEEMRLQLGLERLRFKVVDPAARPSHDIVLASATSDRAVAMIADYPEPGTAMLWSLLPWVLGLVVAVGGFVIVLAHQGMRSAREGKDLAQALRAAKRHAEHQAFHDMLTSLPNRASFQNAIWRAIGSNTGDLALLYLDLDHFKAVNDRFGHAAGDHVLREVARRLMQALPAGDLCARIGGDEFVILAASSNRYELGLRARRIIRSLSEPIPHGDEVFRVGVTIGVALAIDGDDPETLMKSADVALYQAKEAGRGRFRFAERAPAVLDSVVA</sequence>
<dbReference type="PROSITE" id="PS50887">
    <property type="entry name" value="GGDEF"/>
    <property type="match status" value="1"/>
</dbReference>
<evidence type="ECO:0000256" key="1">
    <source>
        <dbReference type="SAM" id="Phobius"/>
    </source>
</evidence>